<accession>A0AAW9KLR9</accession>
<reference evidence="5" key="1">
    <citation type="submission" date="2019-11" db="EMBL/GenBank/DDBJ databases">
        <title>Characterization of Clostridium perfringens isolates from swine manure treated agricultural soils.</title>
        <authorList>
            <person name="Wushke S.T."/>
        </authorList>
    </citation>
    <scope>NUCLEOTIDE SEQUENCE</scope>
    <source>
        <strain evidence="5">X62</strain>
    </source>
</reference>
<dbReference type="InterPro" id="IPR023753">
    <property type="entry name" value="FAD/NAD-binding_dom"/>
</dbReference>
<name>A0AAW9KLR9_CLOPF</name>
<comment type="caution">
    <text evidence="5">The sequence shown here is derived from an EMBL/GenBank/DDBJ whole genome shotgun (WGS) entry which is preliminary data.</text>
</comment>
<feature type="non-terminal residue" evidence="5">
    <location>
        <position position="148"/>
    </location>
</feature>
<feature type="domain" description="FAD/NAD(P)-binding" evidence="4">
    <location>
        <begin position="1"/>
        <end position="128"/>
    </location>
</feature>
<dbReference type="InterPro" id="IPR050260">
    <property type="entry name" value="FAD-bd_OxRdtase"/>
</dbReference>
<keyword evidence="3" id="KW-0274">FAD</keyword>
<organism evidence="5 6">
    <name type="scientific">Clostridium perfringens</name>
    <dbReference type="NCBI Taxonomy" id="1502"/>
    <lineage>
        <taxon>Bacteria</taxon>
        <taxon>Bacillati</taxon>
        <taxon>Bacillota</taxon>
        <taxon>Clostridia</taxon>
        <taxon>Eubacteriales</taxon>
        <taxon>Clostridiaceae</taxon>
        <taxon>Clostridium</taxon>
    </lineage>
</organism>
<sequence>VIIGNGAAGFYAAKAIKERNASAIIKLISNETEHSYVRTQLSDLITDEIDDTFYLAKANWYKENNIIEILGANVNSIDKETKTIKLDNKQGIRYDKLVLANGSYNFVPPTKVKLDDSEIEINSWTYNTIKGIHTVKKLSDVEAIKNEL</sequence>
<dbReference type="AlphaFoldDB" id="A0AAW9KLR9"/>
<evidence type="ECO:0000256" key="1">
    <source>
        <dbReference type="ARBA" id="ARBA00001974"/>
    </source>
</evidence>
<feature type="non-terminal residue" evidence="5">
    <location>
        <position position="1"/>
    </location>
</feature>
<keyword evidence="2" id="KW-0285">Flavoprotein</keyword>
<evidence type="ECO:0000256" key="2">
    <source>
        <dbReference type="ARBA" id="ARBA00022630"/>
    </source>
</evidence>
<dbReference type="InterPro" id="IPR036188">
    <property type="entry name" value="FAD/NAD-bd_sf"/>
</dbReference>
<dbReference type="PANTHER" id="PTHR43429">
    <property type="entry name" value="PYRIDINE NUCLEOTIDE-DISULFIDE OXIDOREDUCTASE DOMAIN-CONTAINING"/>
    <property type="match status" value="1"/>
</dbReference>
<comment type="cofactor">
    <cofactor evidence="1">
        <name>FAD</name>
        <dbReference type="ChEBI" id="CHEBI:57692"/>
    </cofactor>
</comment>
<evidence type="ECO:0000313" key="5">
    <source>
        <dbReference type="EMBL" id="MDZ7543429.1"/>
    </source>
</evidence>
<protein>
    <submittedName>
        <fullName evidence="5">MBL fold metallo-hydrolase</fullName>
    </submittedName>
</protein>
<dbReference type="PANTHER" id="PTHR43429:SF3">
    <property type="entry name" value="NITRITE REDUCTASE [NAD(P)H]"/>
    <property type="match status" value="1"/>
</dbReference>
<dbReference type="EMBL" id="WNUR01001173">
    <property type="protein sequence ID" value="MDZ7543429.1"/>
    <property type="molecule type" value="Genomic_DNA"/>
</dbReference>
<proteinExistence type="predicted"/>
<evidence type="ECO:0000256" key="3">
    <source>
        <dbReference type="ARBA" id="ARBA00022827"/>
    </source>
</evidence>
<dbReference type="Gene3D" id="3.50.50.60">
    <property type="entry name" value="FAD/NAD(P)-binding domain"/>
    <property type="match status" value="2"/>
</dbReference>
<gene>
    <name evidence="5" type="ORF">GNF83_20065</name>
</gene>
<dbReference type="GO" id="GO:0016491">
    <property type="term" value="F:oxidoreductase activity"/>
    <property type="evidence" value="ECO:0007669"/>
    <property type="project" value="InterPro"/>
</dbReference>
<dbReference type="Pfam" id="PF07992">
    <property type="entry name" value="Pyr_redox_2"/>
    <property type="match status" value="1"/>
</dbReference>
<dbReference type="Proteomes" id="UP001288944">
    <property type="component" value="Unassembled WGS sequence"/>
</dbReference>
<evidence type="ECO:0000259" key="4">
    <source>
        <dbReference type="Pfam" id="PF07992"/>
    </source>
</evidence>
<evidence type="ECO:0000313" key="6">
    <source>
        <dbReference type="Proteomes" id="UP001288944"/>
    </source>
</evidence>
<dbReference type="SUPFAM" id="SSF51905">
    <property type="entry name" value="FAD/NAD(P)-binding domain"/>
    <property type="match status" value="1"/>
</dbReference>